<sequence>MRSRLLLTALAVALAQPTCSEETRNGGVADGMMHIFGEYAQGAAQQGSQWWDALAMHAASIMHPEKFKSFIDSMTKDGWEPNGELSLPKDTAWLKNIHDKAIEDFDKVIELVKGQSDADKQRTQDIIKKLHNLAQSNQGSAGWPKGQFGEDSDPEVVRYIEALRHTTEQKYSSLADHSQLLVSAVEIIGQGYLSARLPLACSYNALIAILLMYLVYNILSRKAELQRRVRLRNAVDRQGGQVTEAYQDECDLISDTITVACAYLAIVPLTSILLIILELNGTTPWLVSSSYVCLISGIIIAARPPLLTNVWDRRSMLAVGQRLVLGIMTITALGCLVHSKYAVPDYS</sequence>
<evidence type="ECO:0000313" key="1">
    <source>
        <dbReference type="EMBL" id="KAJ1941904.1"/>
    </source>
</evidence>
<evidence type="ECO:0000313" key="2">
    <source>
        <dbReference type="Proteomes" id="UP001150603"/>
    </source>
</evidence>
<name>A0ACC1J8P9_9FUNG</name>
<protein>
    <submittedName>
        <fullName evidence="1">Uncharacterized protein</fullName>
    </submittedName>
</protein>
<proteinExistence type="predicted"/>
<organism evidence="1 2">
    <name type="scientific">Linderina macrospora</name>
    <dbReference type="NCBI Taxonomy" id="4868"/>
    <lineage>
        <taxon>Eukaryota</taxon>
        <taxon>Fungi</taxon>
        <taxon>Fungi incertae sedis</taxon>
        <taxon>Zoopagomycota</taxon>
        <taxon>Kickxellomycotina</taxon>
        <taxon>Kickxellomycetes</taxon>
        <taxon>Kickxellales</taxon>
        <taxon>Kickxellaceae</taxon>
        <taxon>Linderina</taxon>
    </lineage>
</organism>
<dbReference type="EMBL" id="JANBPW010002121">
    <property type="protein sequence ID" value="KAJ1941904.1"/>
    <property type="molecule type" value="Genomic_DNA"/>
</dbReference>
<comment type="caution">
    <text evidence="1">The sequence shown here is derived from an EMBL/GenBank/DDBJ whole genome shotgun (WGS) entry which is preliminary data.</text>
</comment>
<keyword evidence="2" id="KW-1185">Reference proteome</keyword>
<dbReference type="Proteomes" id="UP001150603">
    <property type="component" value="Unassembled WGS sequence"/>
</dbReference>
<accession>A0ACC1J8P9</accession>
<reference evidence="1" key="1">
    <citation type="submission" date="2022-07" db="EMBL/GenBank/DDBJ databases">
        <title>Phylogenomic reconstructions and comparative analyses of Kickxellomycotina fungi.</title>
        <authorList>
            <person name="Reynolds N.K."/>
            <person name="Stajich J.E."/>
            <person name="Barry K."/>
            <person name="Grigoriev I.V."/>
            <person name="Crous P."/>
            <person name="Smith M.E."/>
        </authorList>
    </citation>
    <scope>NUCLEOTIDE SEQUENCE</scope>
    <source>
        <strain evidence="1">NRRL 5244</strain>
    </source>
</reference>
<gene>
    <name evidence="1" type="ORF">FBU59_003365</name>
</gene>